<dbReference type="Proteomes" id="UP001558713">
    <property type="component" value="Unassembled WGS sequence"/>
</dbReference>
<organism evidence="2 3">
    <name type="scientific">Cardamine amara subsp. amara</name>
    <dbReference type="NCBI Taxonomy" id="228776"/>
    <lineage>
        <taxon>Eukaryota</taxon>
        <taxon>Viridiplantae</taxon>
        <taxon>Streptophyta</taxon>
        <taxon>Embryophyta</taxon>
        <taxon>Tracheophyta</taxon>
        <taxon>Spermatophyta</taxon>
        <taxon>Magnoliopsida</taxon>
        <taxon>eudicotyledons</taxon>
        <taxon>Gunneridae</taxon>
        <taxon>Pentapetalae</taxon>
        <taxon>rosids</taxon>
        <taxon>malvids</taxon>
        <taxon>Brassicales</taxon>
        <taxon>Brassicaceae</taxon>
        <taxon>Cardamineae</taxon>
        <taxon>Cardamine</taxon>
    </lineage>
</organism>
<name>A0ABD1ABM7_CARAN</name>
<proteinExistence type="predicted"/>
<keyword evidence="3" id="KW-1185">Reference proteome</keyword>
<sequence length="133" mass="14802">MNQVPHVVSELGEYAGFIEYGGKPAIFEHTNLGLNGYADLWVLEDGAKWSTKSLVLQPCQKHLLNNSIPLIVQCTTQNGKVILVPFSGLGSPTYIFYYDLSKVEIKGMPEGLINWSCSLKLMDKSESIMHLEI</sequence>
<comment type="caution">
    <text evidence="2">The sequence shown here is derived from an EMBL/GenBank/DDBJ whole genome shotgun (WGS) entry which is preliminary data.</text>
</comment>
<evidence type="ECO:0000313" key="3">
    <source>
        <dbReference type="Proteomes" id="UP001558713"/>
    </source>
</evidence>
<reference evidence="2 3" key="1">
    <citation type="submission" date="2024-04" db="EMBL/GenBank/DDBJ databases">
        <title>Genome assembly C_amara_ONT_v2.</title>
        <authorList>
            <person name="Yant L."/>
            <person name="Moore C."/>
            <person name="Slenker M."/>
        </authorList>
    </citation>
    <scope>NUCLEOTIDE SEQUENCE [LARGE SCALE GENOMIC DNA]</scope>
    <source>
        <tissue evidence="2">Leaf</tissue>
    </source>
</reference>
<dbReference type="Pfam" id="PF08268">
    <property type="entry name" value="FBA_3"/>
    <property type="match status" value="1"/>
</dbReference>
<dbReference type="InterPro" id="IPR013187">
    <property type="entry name" value="F-box-assoc_dom_typ3"/>
</dbReference>
<gene>
    <name evidence="2" type="ORF">V5N11_011749</name>
</gene>
<protein>
    <submittedName>
        <fullName evidence="2">F-box protein</fullName>
    </submittedName>
</protein>
<evidence type="ECO:0000259" key="1">
    <source>
        <dbReference type="Pfam" id="PF08268"/>
    </source>
</evidence>
<dbReference type="AlphaFoldDB" id="A0ABD1ABM7"/>
<accession>A0ABD1ABM7</accession>
<evidence type="ECO:0000313" key="2">
    <source>
        <dbReference type="EMBL" id="KAL1203903.1"/>
    </source>
</evidence>
<feature type="domain" description="F-box associated beta-propeller type 3" evidence="1">
    <location>
        <begin position="12"/>
        <end position="108"/>
    </location>
</feature>
<dbReference type="EMBL" id="JBANAX010000547">
    <property type="protein sequence ID" value="KAL1203903.1"/>
    <property type="molecule type" value="Genomic_DNA"/>
</dbReference>